<reference evidence="1 2" key="1">
    <citation type="submission" date="2020-05" db="EMBL/GenBank/DDBJ databases">
        <title>Genome Sequencing of Type Strains.</title>
        <authorList>
            <person name="Lemaire J.F."/>
            <person name="Inderbitzin P."/>
            <person name="Gregorio O.A."/>
            <person name="Collins S.B."/>
            <person name="Wespe N."/>
            <person name="Knight-Connoni V."/>
        </authorList>
    </citation>
    <scope>NUCLEOTIDE SEQUENCE [LARGE SCALE GENOMIC DNA]</scope>
    <source>
        <strain evidence="1 2">DSM 20512</strain>
    </source>
</reference>
<organism evidence="1 2">
    <name type="scientific">Curtobacterium citreum</name>
    <dbReference type="NCBI Taxonomy" id="2036"/>
    <lineage>
        <taxon>Bacteria</taxon>
        <taxon>Bacillati</taxon>
        <taxon>Actinomycetota</taxon>
        <taxon>Actinomycetes</taxon>
        <taxon>Micrococcales</taxon>
        <taxon>Microbacteriaceae</taxon>
        <taxon>Curtobacterium</taxon>
    </lineage>
</organism>
<proteinExistence type="predicted"/>
<dbReference type="AlphaFoldDB" id="A0A850DT19"/>
<evidence type="ECO:0000313" key="1">
    <source>
        <dbReference type="EMBL" id="NUU27678.1"/>
    </source>
</evidence>
<dbReference type="RefSeq" id="WP_175325556.1">
    <property type="nucleotide sequence ID" value="NZ_BAAAWP010000001.1"/>
</dbReference>
<dbReference type="Proteomes" id="UP000539146">
    <property type="component" value="Unassembled WGS sequence"/>
</dbReference>
<sequence>MAKVWKIWGTLLAFQYPLIAFDLDYHPYRVAFSDIATGAFEWELALEVEIAFDSGFKEMTMVAEAGGVVEVALRSEYASESSWRETAILALRSQATRSRTHVIDEQILAEACPSELLRRIQEIW</sequence>
<evidence type="ECO:0000313" key="2">
    <source>
        <dbReference type="Proteomes" id="UP000539146"/>
    </source>
</evidence>
<protein>
    <submittedName>
        <fullName evidence="1">Uncharacterized protein</fullName>
    </submittedName>
</protein>
<gene>
    <name evidence="1" type="ORF">HP467_06075</name>
</gene>
<accession>A0A850DT19</accession>
<name>A0A850DT19_9MICO</name>
<dbReference type="EMBL" id="JABMCG010000092">
    <property type="protein sequence ID" value="NUU27678.1"/>
    <property type="molecule type" value="Genomic_DNA"/>
</dbReference>
<comment type="caution">
    <text evidence="1">The sequence shown here is derived from an EMBL/GenBank/DDBJ whole genome shotgun (WGS) entry which is preliminary data.</text>
</comment>